<name>A0A3Q9BMM3_9LACT</name>
<dbReference type="GO" id="GO:0004803">
    <property type="term" value="F:transposase activity"/>
    <property type="evidence" value="ECO:0007669"/>
    <property type="project" value="InterPro"/>
</dbReference>
<accession>A0A3Q9BMM3</accession>
<evidence type="ECO:0000256" key="1">
    <source>
        <dbReference type="SAM" id="Coils"/>
    </source>
</evidence>
<feature type="coiled-coil region" evidence="1">
    <location>
        <begin position="391"/>
        <end position="421"/>
    </location>
</feature>
<dbReference type="InterPro" id="IPR026889">
    <property type="entry name" value="Zn_Tnp"/>
</dbReference>
<reference evidence="5" key="1">
    <citation type="submission" date="2018-12" db="EMBL/GenBank/DDBJ databases">
        <title>Complete genome sequencing of Jeotgalibaca sp. H21T32.</title>
        <authorList>
            <person name="Bae J.-W."/>
            <person name="Lee S.-Y."/>
        </authorList>
    </citation>
    <scope>NUCLEOTIDE SEQUENCE [LARGE SCALE GENOMIC DNA]</scope>
    <source>
        <strain evidence="5">H21T32</strain>
    </source>
</reference>
<evidence type="ECO:0000259" key="3">
    <source>
        <dbReference type="Pfam" id="PF14319"/>
    </source>
</evidence>
<dbReference type="Pfam" id="PF14319">
    <property type="entry name" value="Zn_Tnp_IS91"/>
    <property type="match status" value="1"/>
</dbReference>
<feature type="domain" description="Transposase zinc-binding" evidence="3">
    <location>
        <begin position="15"/>
        <end position="103"/>
    </location>
</feature>
<dbReference type="InterPro" id="IPR007069">
    <property type="entry name" value="Transposase_32"/>
</dbReference>
<evidence type="ECO:0000259" key="2">
    <source>
        <dbReference type="Pfam" id="PF04986"/>
    </source>
</evidence>
<dbReference type="GO" id="GO:0006313">
    <property type="term" value="P:DNA transposition"/>
    <property type="evidence" value="ECO:0007669"/>
    <property type="project" value="InterPro"/>
</dbReference>
<proteinExistence type="predicted"/>
<evidence type="ECO:0000313" key="4">
    <source>
        <dbReference type="EMBL" id="AZP05514.1"/>
    </source>
</evidence>
<dbReference type="AlphaFoldDB" id="A0A3Q9BMM3"/>
<dbReference type="OrthoDB" id="9791273at2"/>
<dbReference type="GO" id="GO:0003677">
    <property type="term" value="F:DNA binding"/>
    <property type="evidence" value="ECO:0007669"/>
    <property type="project" value="InterPro"/>
</dbReference>
<dbReference type="Proteomes" id="UP000273326">
    <property type="component" value="Chromosome"/>
</dbReference>
<gene>
    <name evidence="4" type="ORF">EJN90_13125</name>
</gene>
<organism evidence="4 5">
    <name type="scientific">Jeotgalibaca ciconiae</name>
    <dbReference type="NCBI Taxonomy" id="2496265"/>
    <lineage>
        <taxon>Bacteria</taxon>
        <taxon>Bacillati</taxon>
        <taxon>Bacillota</taxon>
        <taxon>Bacilli</taxon>
        <taxon>Lactobacillales</taxon>
        <taxon>Carnobacteriaceae</taxon>
        <taxon>Jeotgalibaca</taxon>
    </lineage>
</organism>
<protein>
    <submittedName>
        <fullName evidence="4">IS91 family transposase</fullName>
    </submittedName>
</protein>
<sequence>MNKNILHAIFFDKEHHWDSLVRIHKKRIRSVVLSEVDKFRYCGDVRKGFRLFVCEGCHDVKHVPIRCKGKFCPTCAVGESQRWSDMIADDMYHTIHRHIVFTIDEGLRDLFLLHREELLKGLMDEAANVVKAYFRKKRITPGIIAGLHTFGSQLEFNPHVHMIVTMGGLTDSGKWVDYDYIPYKLLRIHWQNAVLKLLRRTLTPKEKKKAQPLLQNAYSKNAEGFYVNAPKRSRTNVKALLQYISRYMKRGPIALERIIYYDGDTVLFRYHDKRTNKEAIKIMGAKEFILSLIRHIPDKGFKTIRHYGLYSRRIKKTVQKVVRHLQEKMTKLLIHARKMTQPKKWRERITETFGIDPLKCSKCGNYYEFKGIVVSKKGQLTIQYANDWDARRYLREEIERIESEKEKHQQGKAEAQALENLRFDWEGLRQRAQGQERELYLSSMQGSGRDST</sequence>
<keyword evidence="1" id="KW-0175">Coiled coil</keyword>
<keyword evidence="5" id="KW-1185">Reference proteome</keyword>
<dbReference type="PANTHER" id="PTHR37023">
    <property type="entry name" value="TRANSPOSASE"/>
    <property type="match status" value="1"/>
</dbReference>
<evidence type="ECO:0000313" key="5">
    <source>
        <dbReference type="Proteomes" id="UP000273326"/>
    </source>
</evidence>
<dbReference type="EMBL" id="CP034465">
    <property type="protein sequence ID" value="AZP05514.1"/>
    <property type="molecule type" value="Genomic_DNA"/>
</dbReference>
<dbReference type="Pfam" id="PF04986">
    <property type="entry name" value="Y2_Tnp"/>
    <property type="match status" value="1"/>
</dbReference>
<dbReference type="PANTHER" id="PTHR37023:SF1">
    <property type="entry name" value="ISSOD25 TRANSPOSASE TNPA_ISSOD25"/>
    <property type="match status" value="1"/>
</dbReference>
<dbReference type="KEGG" id="jeh:EJN90_13125"/>
<feature type="domain" description="Transposase IS801/IS1294" evidence="2">
    <location>
        <begin position="142"/>
        <end position="314"/>
    </location>
</feature>
<dbReference type="RefSeq" id="WP_126111991.1">
    <property type="nucleotide sequence ID" value="NZ_CP034465.1"/>
</dbReference>